<dbReference type="OrthoDB" id="7051116at2"/>
<dbReference type="Proteomes" id="UP000244069">
    <property type="component" value="Unassembled WGS sequence"/>
</dbReference>
<evidence type="ECO:0000256" key="1">
    <source>
        <dbReference type="SAM" id="MobiDB-lite"/>
    </source>
</evidence>
<comment type="caution">
    <text evidence="2">The sequence shown here is derived from an EMBL/GenBank/DDBJ whole genome shotgun (WGS) entry which is preliminary data.</text>
</comment>
<accession>A0A2T6ANH9</accession>
<organism evidence="2 3">
    <name type="scientific">Allosediminivita pacifica</name>
    <dbReference type="NCBI Taxonomy" id="1267769"/>
    <lineage>
        <taxon>Bacteria</taxon>
        <taxon>Pseudomonadati</taxon>
        <taxon>Pseudomonadota</taxon>
        <taxon>Alphaproteobacteria</taxon>
        <taxon>Rhodobacterales</taxon>
        <taxon>Paracoccaceae</taxon>
        <taxon>Allosediminivita</taxon>
    </lineage>
</organism>
<sequence>MPQVAGVPLVSLFDAIDRVNQALPAPVSRFVERFVALDLQSRTSPEAIIHTGRLQSLDVAVAGQDVEAFDLPFGKLKIPMITTGVPFRLSFRRAAATGDMEPGAESWQLDLMLGEFELELDGLVAADFIPESGTTPRHLSPKTGNPPAAIVGSAALRFERRASDQPVVTRFIDATGGGDPLIPDALMGAVTNVTLAPPHVLIGSSQFGLTVKNVLFDYSEEFSPAFVLERGQSADWVGLAIEEVAVYCPSNALGKGGFSLSVRDLLIGDPLGLQAEIEVQFGASPLNPATFAFTQGGADITSGFDFDEGTLEIQAEPGELVELTASLAVPAPPPGSAILDYEAEFKFPGRAKQTGDNATGTVRHGDVIRITPIEVLGPGDDDKRRKPEFTVRMVASGTAPGISVTLAGTRLANVVDLNGPIDALTQITLEAAASPADPAATFEWHSETLGIDSSGTSLALTLPSDARGLHMIRLRQTGSETSETRLRLRLRDPLDGLLYIGCEDGVFEASTPTAPVAPAAILGVYDLAAFHEHGRLDGANAMGAISGATVDIPSGTIAEVAVFEGGTPAGFEEDRHVQVIFEFDESTDGVWGDKRPFNDHGSNLHESLLAWASNYSGGKFVVIGRCDDVGKNDYNIDLAGRRRDEGVRLLTTPAGSQSAVTAAIEEHQEQGIGALDAATRDLIEPDEAEASGRLIKNPAVVDRSSWPKDGLGNGLRSNPPDPVREEIRVSYRRVDIYAVGGTSSDAARRETSSAVAPTRRLILVPATGRDVLPADNDDARADYRVLLKLGWDRPRFSGWEDIVPNLAEFEYAWTPSGDDGISTTSEVLTVYGKWVYDDLTGFTEFLLGIKSEGDPEGLFDIEQPNLVAALSFGPMLASGIDFDTDAVESGVRLGALATITGFAGADFGDGPLIGPGSMSAFTKLQAKAQTKTIADPLQSYKIMVTADYTNTLHVNAGSLGLRTDPNQPMKIKYTDVGVEFDNTDPDAPLIDKIGLAQTSKSMSIEDSGLWKIDGPLGRLLRITEFKMGTGSLWFEPTLAVAIDIGVVEVTEATIRVTFNTDANGGLDGGPEFSLRGLKAAVDIPATIKGEGRIKIEDNGILKAGVDATLIPLQCRASVALAVGIPDDPPDFAPSLFLSLYGRVQFPGGIPLGPLPIAIHGFIGQVVINGARDVAETEDVVAREIGWWRKDPEDKYAPKKGQYAFGVGVVVGTLPDASFSFSATGMVVVAFPDVEVIFGVEVNILSIPDKTAKDKKDGQSASITGLVVINEDAVTVAVSATYKIPKLLELKLPFGAHFPGAGGNTYVRIGSDNGPGRSGEPVTITFLPGTLDIEVWSFLMVEGGGLPNFGPNKDWNFDGFSIGFGAGAGFEWKAGPLELSVSGAIYVGMGTDPLFIKGGLYLRGSLDLVIVSASVDAAIVVSYYNPPDGDAVAALEEARFCASVDFFFFTVEGCITLDFGSAAEFETPDPEPPVDSISLTDRLNRVTGMATTGAPQGAAIYDFVEVDGQSQNQGVAPEDNHTVWPDTVPVLNFRHFIEDAIPAGHQFDPGETPAGERWFGSNRLRYTYRLLDVRLVRDADNAPVTDPSGDPLLSTWTHPPARPADDTSGDTTPLPSGAEVTSLQLLNREPWAWAQSTADGGEGQPGDPAEIVRRVCERVPPPRKACLRGGEVRTLSSTASRLRRLGPPPGPYPSNFQGVSRAFLQVGSDEVTDSDLVSLVGATGALFEPGVIRPVPATALATGLASDGFRLPRLVRAESSGTLVPLALPWRIELDRAVRMGVLTLLVCDSGEGGGTGSGCYEFEDLAFGQRAESFDLPPFVLTAQQSPNATRRNTLQATDRIDISNAVQPEFGSDGKTDVLVSNPGATLTLKRPCHLLELHWFKPSDGRLLLRVHHADGSTTDEIIETPINRPALAILESASGILRVEMLTDGLKAFHLYRVCCKRPGDVPTGDPRACIEFKGLSNNVVNAPQFTHDGATFETLDPSERFILRDAVDAAAPGGFGQDGLGDIQLPPKGARITLPRGCTKIEVSVVLGARAVKVSGLDASGDTVATAGSPATQDVGHTIVLEASTPMVSVVIEGGSGEAFLYRLCCVGKTDGGTARCIDLDDLPRTLEGRAEATVDGLVIRPAARGTPIRLADQADTTGTPRSGRDGRAELLIPDSGLTLTLPEGCLDVELHVMLFGGPIKAVGFGADGKDVASTSGTDQKKPLVLRLSGQAPIVRITLSGSANEAVLYRLCCRAGTMLRPANRCIALSRAKVVGARADVALEGLTFSDPRNEKTLKALPARNDQPAALAFGEAGLEIGLSRTANHVRLHLLVRKGAAYQVDAFDGQGRRIAGEGGESAGTDLRLTLKAEAIARIMVRAKGAGALGEVCLRETGPTEARRDGSPTVIRDLRTDVGTCALIRAGAATLPEVLGRTRSEGGSGTAWAPEIISSHPQEDGSTCHVVRYTMPAAPESVDEIRVLTRTPGQDVTFIGLCAIDDRAARWHATDEVIRDEIEDTLDNSDPTDGGRPVLLDPDTVYRIEVDWEFQSWLSEREDEQPPQTPPAGDWQPGTMQAFRFRTAAENTAIPTRQDGPNEHLFDPRDLDRYLAASAPETGAIAHFTEDPVVFHFAQDHVANLMDRYNREFEIEVRRTDPEPKSGGTLLTAAAIPLAGTVGTFSIPREFMTPAEQRITEAVRDAPCIDSERPVGGTTLAGVYPLEPDVFYDANLWAVRSGNSTDRIMVSAANFRTSRYANPTEMIQAIGCDTDGGVQPTPAAELILEPGATLPPVPAPATPRGAQPPSDRLFDEAMNAMGLGTLGLPQDQARLFQIWEQDGGGTLSTVAFLVDALEPLNRVAHVISGTEVVIADRCRLRGGRYGGTELRVTRINRNATRVLLRPVTPIPAGADPASFQLIFDTSDGQITGRRQMRARPLMLDLEGF</sequence>
<name>A0A2T6ANH9_9RHOB</name>
<protein>
    <submittedName>
        <fullName evidence="2">Uncharacterized protein</fullName>
    </submittedName>
</protein>
<evidence type="ECO:0000313" key="3">
    <source>
        <dbReference type="Proteomes" id="UP000244069"/>
    </source>
</evidence>
<keyword evidence="3" id="KW-1185">Reference proteome</keyword>
<feature type="region of interest" description="Disordered" evidence="1">
    <location>
        <begin position="2539"/>
        <end position="2558"/>
    </location>
</feature>
<gene>
    <name evidence="2" type="ORF">C8N44_12233</name>
</gene>
<dbReference type="EMBL" id="QBKN01000022">
    <property type="protein sequence ID" value="PTX45378.1"/>
    <property type="molecule type" value="Genomic_DNA"/>
</dbReference>
<proteinExistence type="predicted"/>
<feature type="region of interest" description="Disordered" evidence="1">
    <location>
        <begin position="1579"/>
        <end position="1616"/>
    </location>
</feature>
<reference evidence="2 3" key="1">
    <citation type="submission" date="2018-04" db="EMBL/GenBank/DDBJ databases">
        <title>Genomic Encyclopedia of Archaeal and Bacterial Type Strains, Phase II (KMG-II): from individual species to whole genera.</title>
        <authorList>
            <person name="Goeker M."/>
        </authorList>
    </citation>
    <scope>NUCLEOTIDE SEQUENCE [LARGE SCALE GENOMIC DNA]</scope>
    <source>
        <strain evidence="2 3">DSM 29329</strain>
    </source>
</reference>
<evidence type="ECO:0000313" key="2">
    <source>
        <dbReference type="EMBL" id="PTX45378.1"/>
    </source>
</evidence>
<dbReference type="RefSeq" id="WP_107977829.1">
    <property type="nucleotide sequence ID" value="NZ_BMEZ01000022.1"/>
</dbReference>